<evidence type="ECO:0000256" key="1">
    <source>
        <dbReference type="SAM" id="MobiDB-lite"/>
    </source>
</evidence>
<dbReference type="Gene3D" id="2.80.10.50">
    <property type="match status" value="1"/>
</dbReference>
<dbReference type="Proteomes" id="UP000298111">
    <property type="component" value="Unassembled WGS sequence"/>
</dbReference>
<dbReference type="RefSeq" id="WP_135567381.1">
    <property type="nucleotide sequence ID" value="NZ_CP103060.1"/>
</dbReference>
<evidence type="ECO:0000313" key="3">
    <source>
        <dbReference type="Proteomes" id="UP000298111"/>
    </source>
</evidence>
<dbReference type="AlphaFoldDB" id="A0A8H1QMR0"/>
<evidence type="ECO:0000313" key="2">
    <source>
        <dbReference type="EMBL" id="TGG79697.1"/>
    </source>
</evidence>
<organism evidence="2 3">
    <name type="scientific">Streptomyces albus</name>
    <dbReference type="NCBI Taxonomy" id="1888"/>
    <lineage>
        <taxon>Bacteria</taxon>
        <taxon>Bacillati</taxon>
        <taxon>Actinomycetota</taxon>
        <taxon>Actinomycetes</taxon>
        <taxon>Kitasatosporales</taxon>
        <taxon>Streptomycetaceae</taxon>
        <taxon>Streptomyces</taxon>
    </lineage>
</organism>
<dbReference type="Pfam" id="PF13560">
    <property type="entry name" value="HTH_31"/>
    <property type="match status" value="1"/>
</dbReference>
<name>A0A8H1QMR0_9ACTN</name>
<protein>
    <submittedName>
        <fullName evidence="2">XRE family transcriptional regulator</fullName>
    </submittedName>
</protein>
<reference evidence="2 3" key="1">
    <citation type="submission" date="2018-10" db="EMBL/GenBank/DDBJ databases">
        <title>Isolation of pseudouridimycin from Streptomyces albus DSM 40763.</title>
        <authorList>
            <person name="Rosenqvist P."/>
            <person name="Metsae-Ketelae M."/>
            <person name="Virta P."/>
        </authorList>
    </citation>
    <scope>NUCLEOTIDE SEQUENCE [LARGE SCALE GENOMIC DNA]</scope>
    <source>
        <strain evidence="2 3">DSM 40763</strain>
    </source>
</reference>
<dbReference type="GeneID" id="75185823"/>
<sequence>MDFQEKTGLPHTQDVPAFLEGLRRLKEESGLTLRQLEQRAAAKGELLPRSTLSSMLSGRRLPRPELLATFIRACGHEERVDAWLAARDTLAAGLRSEEDPAEAAPAPAAPAPAAPAPAPAPAPDGPNPTAAGPGPVPAAPVPDTDTEGRGTHASRSRPYRRLLRPRLLVPLAVVALVGATAGVLGTRSEDPGPGPATAADAARESSGQTTTRTAREKGEIPRGAIRLHPLSADRLCLTDGHVRDGRYHSQVAVQRPCDEAPPQKTELRREPGSDGYRIQWHHPEFGTGCLKVLDSGPGKGLLEPWDACDRAELFQVVPAPGRGVVTLRTEGGRCVGMAEPVTAERTEAVAQRCTTGRHQLFRVEPAD</sequence>
<feature type="region of interest" description="Disordered" evidence="1">
    <location>
        <begin position="184"/>
        <end position="222"/>
    </location>
</feature>
<proteinExistence type="predicted"/>
<dbReference type="CDD" id="cd00093">
    <property type="entry name" value="HTH_XRE"/>
    <property type="match status" value="1"/>
</dbReference>
<dbReference type="EMBL" id="RCIY01000076">
    <property type="protein sequence ID" value="TGG79697.1"/>
    <property type="molecule type" value="Genomic_DNA"/>
</dbReference>
<comment type="caution">
    <text evidence="2">The sequence shown here is derived from an EMBL/GenBank/DDBJ whole genome shotgun (WGS) entry which is preliminary data.</text>
</comment>
<accession>A0A8H1QMR0</accession>
<gene>
    <name evidence="2" type="ORF">D8771_23470</name>
</gene>
<dbReference type="InterPro" id="IPR001387">
    <property type="entry name" value="Cro/C1-type_HTH"/>
</dbReference>
<feature type="compositionally biased region" description="Pro residues" evidence="1">
    <location>
        <begin position="107"/>
        <end position="126"/>
    </location>
</feature>
<feature type="region of interest" description="Disordered" evidence="1">
    <location>
        <begin position="94"/>
        <end position="158"/>
    </location>
</feature>